<dbReference type="Proteomes" id="UP000309997">
    <property type="component" value="Unassembled WGS sequence"/>
</dbReference>
<dbReference type="EMBL" id="RCHU02000001">
    <property type="protein sequence ID" value="KAL3609499.1"/>
    <property type="molecule type" value="Genomic_DNA"/>
</dbReference>
<evidence type="ECO:0000313" key="1">
    <source>
        <dbReference type="EMBL" id="KAL3609499.1"/>
    </source>
</evidence>
<comment type="caution">
    <text evidence="1">The sequence shown here is derived from an EMBL/GenBank/DDBJ whole genome shotgun (WGS) entry which is preliminary data.</text>
</comment>
<evidence type="ECO:0000313" key="2">
    <source>
        <dbReference type="Proteomes" id="UP000309997"/>
    </source>
</evidence>
<proteinExistence type="predicted"/>
<organism evidence="1 2">
    <name type="scientific">Populus alba</name>
    <name type="common">White poplar</name>
    <dbReference type="NCBI Taxonomy" id="43335"/>
    <lineage>
        <taxon>Eukaryota</taxon>
        <taxon>Viridiplantae</taxon>
        <taxon>Streptophyta</taxon>
        <taxon>Embryophyta</taxon>
        <taxon>Tracheophyta</taxon>
        <taxon>Spermatophyta</taxon>
        <taxon>Magnoliopsida</taxon>
        <taxon>eudicotyledons</taxon>
        <taxon>Gunneridae</taxon>
        <taxon>Pentapetalae</taxon>
        <taxon>rosids</taxon>
        <taxon>fabids</taxon>
        <taxon>Malpighiales</taxon>
        <taxon>Salicaceae</taxon>
        <taxon>Saliceae</taxon>
        <taxon>Populus</taxon>
    </lineage>
</organism>
<protein>
    <submittedName>
        <fullName evidence="1">Uncharacterized protein</fullName>
    </submittedName>
</protein>
<sequence length="113" mass="12333">MSSPSIHVIYVALVGSGIQMAVCACMCLSRGTQKLFVVIDQMDKGLGFGLVWTRSPMPLLTVFVLRSSKLEGEGGQLLIKRGWMSTLLDYDAVAMKVRLSYEKRGCCKAALPC</sequence>
<gene>
    <name evidence="1" type="ORF">D5086_000519</name>
</gene>
<accession>A0ACC4CWU1</accession>
<name>A0ACC4CWU1_POPAL</name>
<reference evidence="1 2" key="1">
    <citation type="journal article" date="2024" name="Plant Biotechnol. J.">
        <title>Genome and CRISPR/Cas9 system of a widespread forest tree (Populus alba) in the world.</title>
        <authorList>
            <person name="Liu Y.J."/>
            <person name="Jiang P.F."/>
            <person name="Han X.M."/>
            <person name="Li X.Y."/>
            <person name="Wang H.M."/>
            <person name="Wang Y.J."/>
            <person name="Wang X.X."/>
            <person name="Zeng Q.Y."/>
        </authorList>
    </citation>
    <scope>NUCLEOTIDE SEQUENCE [LARGE SCALE GENOMIC DNA]</scope>
    <source>
        <strain evidence="2">cv. PAL-ZL1</strain>
    </source>
</reference>
<keyword evidence="2" id="KW-1185">Reference proteome</keyword>